<evidence type="ECO:0000256" key="5">
    <source>
        <dbReference type="ARBA" id="ARBA00023274"/>
    </source>
</evidence>
<evidence type="ECO:0000313" key="9">
    <source>
        <dbReference type="Proteomes" id="UP000178367"/>
    </source>
</evidence>
<dbReference type="EMBL" id="MFGB01000005">
    <property type="protein sequence ID" value="OGF27937.1"/>
    <property type="molecule type" value="Genomic_DNA"/>
</dbReference>
<evidence type="ECO:0000256" key="2">
    <source>
        <dbReference type="ARBA" id="ARBA00022730"/>
    </source>
</evidence>
<dbReference type="PANTHER" id="PTHR21349:SF0">
    <property type="entry name" value="LARGE RIBOSOMAL SUBUNIT PROTEIN BL21M"/>
    <property type="match status" value="1"/>
</dbReference>
<keyword evidence="4 6" id="KW-0689">Ribosomal protein</keyword>
<dbReference type="GO" id="GO:1990904">
    <property type="term" value="C:ribonucleoprotein complex"/>
    <property type="evidence" value="ECO:0007669"/>
    <property type="project" value="UniProtKB-KW"/>
</dbReference>
<proteinExistence type="inferred from homology"/>
<dbReference type="AlphaFoldDB" id="A0A1F5SMK3"/>
<dbReference type="NCBIfam" id="TIGR00061">
    <property type="entry name" value="L21"/>
    <property type="match status" value="1"/>
</dbReference>
<comment type="caution">
    <text evidence="8">The sequence shown here is derived from an EMBL/GenBank/DDBJ whole genome shotgun (WGS) entry which is preliminary data.</text>
</comment>
<dbReference type="InterPro" id="IPR028909">
    <property type="entry name" value="bL21-like"/>
</dbReference>
<dbReference type="STRING" id="1797994.A2227_04980"/>
<evidence type="ECO:0000256" key="6">
    <source>
        <dbReference type="HAMAP-Rule" id="MF_01363"/>
    </source>
</evidence>
<dbReference type="GO" id="GO:0005737">
    <property type="term" value="C:cytoplasm"/>
    <property type="evidence" value="ECO:0007669"/>
    <property type="project" value="UniProtKB-ARBA"/>
</dbReference>
<evidence type="ECO:0000256" key="4">
    <source>
        <dbReference type="ARBA" id="ARBA00022980"/>
    </source>
</evidence>
<comment type="function">
    <text evidence="6 7">This protein binds to 23S rRNA in the presence of protein L20.</text>
</comment>
<comment type="subunit">
    <text evidence="6">Part of the 50S ribosomal subunit. Contacts protein L20.</text>
</comment>
<dbReference type="GO" id="GO:0006412">
    <property type="term" value="P:translation"/>
    <property type="evidence" value="ECO:0007669"/>
    <property type="project" value="UniProtKB-UniRule"/>
</dbReference>
<reference evidence="8 9" key="1">
    <citation type="journal article" date="2016" name="Nat. Commun.">
        <title>Thousands of microbial genomes shed light on interconnected biogeochemical processes in an aquifer system.</title>
        <authorList>
            <person name="Anantharaman K."/>
            <person name="Brown C.T."/>
            <person name="Hug L.A."/>
            <person name="Sharon I."/>
            <person name="Castelle C.J."/>
            <person name="Probst A.J."/>
            <person name="Thomas B.C."/>
            <person name="Singh A."/>
            <person name="Wilkins M.J."/>
            <person name="Karaoz U."/>
            <person name="Brodie E.L."/>
            <person name="Williams K.H."/>
            <person name="Hubbard S.S."/>
            <person name="Banfield J.F."/>
        </authorList>
    </citation>
    <scope>NUCLEOTIDE SEQUENCE [LARGE SCALE GENOMIC DNA]</scope>
</reference>
<evidence type="ECO:0000256" key="3">
    <source>
        <dbReference type="ARBA" id="ARBA00022884"/>
    </source>
</evidence>
<dbReference type="GO" id="GO:0019843">
    <property type="term" value="F:rRNA binding"/>
    <property type="evidence" value="ECO:0007669"/>
    <property type="project" value="UniProtKB-UniRule"/>
</dbReference>
<evidence type="ECO:0000313" key="8">
    <source>
        <dbReference type="EMBL" id="OGF27937.1"/>
    </source>
</evidence>
<dbReference type="Proteomes" id="UP000178367">
    <property type="component" value="Unassembled WGS sequence"/>
</dbReference>
<dbReference type="InterPro" id="IPR036164">
    <property type="entry name" value="bL21-like_sf"/>
</dbReference>
<dbReference type="SUPFAM" id="SSF141091">
    <property type="entry name" value="L21p-like"/>
    <property type="match status" value="1"/>
</dbReference>
<gene>
    <name evidence="6" type="primary">rplU</name>
    <name evidence="8" type="ORF">A2227_04980</name>
</gene>
<evidence type="ECO:0000256" key="7">
    <source>
        <dbReference type="RuleBase" id="RU000562"/>
    </source>
</evidence>
<keyword evidence="5 6" id="KW-0687">Ribonucleoprotein</keyword>
<protein>
    <recommendedName>
        <fullName evidence="6">Large ribosomal subunit protein bL21</fullName>
    </recommendedName>
</protein>
<evidence type="ECO:0000256" key="1">
    <source>
        <dbReference type="ARBA" id="ARBA00008563"/>
    </source>
</evidence>
<dbReference type="InterPro" id="IPR018258">
    <property type="entry name" value="Ribosomal_bL21_CS"/>
</dbReference>
<sequence length="105" mass="11675">MSDKIAVIKTGGKQYKVKEGQTVKIEKLDKEDGEKVSFETLLIASADGKEVDLGKPLLDKKVGGQVVSSGKSKKVLVVKYKNKTRYTRTRGHRQLFTKVKIDPIV</sequence>
<name>A0A1F5SMK3_9BACT</name>
<dbReference type="Pfam" id="PF00829">
    <property type="entry name" value="Ribosomal_L21p"/>
    <property type="match status" value="1"/>
</dbReference>
<dbReference type="GO" id="GO:0005840">
    <property type="term" value="C:ribosome"/>
    <property type="evidence" value="ECO:0007669"/>
    <property type="project" value="UniProtKB-KW"/>
</dbReference>
<dbReference type="PANTHER" id="PTHR21349">
    <property type="entry name" value="50S RIBOSOMAL PROTEIN L21"/>
    <property type="match status" value="1"/>
</dbReference>
<dbReference type="HAMAP" id="MF_01363">
    <property type="entry name" value="Ribosomal_bL21"/>
    <property type="match status" value="1"/>
</dbReference>
<dbReference type="InterPro" id="IPR001787">
    <property type="entry name" value="Ribosomal_bL21"/>
</dbReference>
<keyword evidence="3 6" id="KW-0694">RNA-binding</keyword>
<comment type="similarity">
    <text evidence="1 6 7">Belongs to the bacterial ribosomal protein bL21 family.</text>
</comment>
<accession>A0A1F5SMK3</accession>
<dbReference type="GO" id="GO:0003735">
    <property type="term" value="F:structural constituent of ribosome"/>
    <property type="evidence" value="ECO:0007669"/>
    <property type="project" value="InterPro"/>
</dbReference>
<keyword evidence="2 6" id="KW-0699">rRNA-binding</keyword>
<dbReference type="PROSITE" id="PS01169">
    <property type="entry name" value="RIBOSOMAL_L21"/>
    <property type="match status" value="1"/>
</dbReference>
<organism evidence="8 9">
    <name type="scientific">Candidatus Falkowbacteria bacterium RIFOXYA2_FULL_47_19</name>
    <dbReference type="NCBI Taxonomy" id="1797994"/>
    <lineage>
        <taxon>Bacteria</taxon>
        <taxon>Candidatus Falkowiibacteriota</taxon>
    </lineage>
</organism>